<reference evidence="1" key="1">
    <citation type="submission" date="2020-05" db="EMBL/GenBank/DDBJ databases">
        <title>Large-scale comparative analyses of tick genomes elucidate their genetic diversity and vector capacities.</title>
        <authorList>
            <person name="Jia N."/>
            <person name="Wang J."/>
            <person name="Shi W."/>
            <person name="Du L."/>
            <person name="Sun Y."/>
            <person name="Zhan W."/>
            <person name="Jiang J."/>
            <person name="Wang Q."/>
            <person name="Zhang B."/>
            <person name="Ji P."/>
            <person name="Sakyi L.B."/>
            <person name="Cui X."/>
            <person name="Yuan T."/>
            <person name="Jiang B."/>
            <person name="Yang W."/>
            <person name="Lam T.T.-Y."/>
            <person name="Chang Q."/>
            <person name="Ding S."/>
            <person name="Wang X."/>
            <person name="Zhu J."/>
            <person name="Ruan X."/>
            <person name="Zhao L."/>
            <person name="Wei J."/>
            <person name="Que T."/>
            <person name="Du C."/>
            <person name="Cheng J."/>
            <person name="Dai P."/>
            <person name="Han X."/>
            <person name="Huang E."/>
            <person name="Gao Y."/>
            <person name="Liu J."/>
            <person name="Shao H."/>
            <person name="Ye R."/>
            <person name="Li L."/>
            <person name="Wei W."/>
            <person name="Wang X."/>
            <person name="Wang C."/>
            <person name="Yang T."/>
            <person name="Huo Q."/>
            <person name="Li W."/>
            <person name="Guo W."/>
            <person name="Chen H."/>
            <person name="Zhou L."/>
            <person name="Ni X."/>
            <person name="Tian J."/>
            <person name="Zhou Y."/>
            <person name="Sheng Y."/>
            <person name="Liu T."/>
            <person name="Pan Y."/>
            <person name="Xia L."/>
            <person name="Li J."/>
            <person name="Zhao F."/>
            <person name="Cao W."/>
        </authorList>
    </citation>
    <scope>NUCLEOTIDE SEQUENCE</scope>
    <source>
        <strain evidence="1">Dsil-2018</strain>
    </source>
</reference>
<sequence length="418" mass="46637">MTQSIVVQVGQCGNQIGCRFWDLVLREHMLLEDRITTDTAVWNFFRMAQNGKDELRARVVMVDMEEGVINSIRRTRLGGMLSNHQFVTDVSGSGNNWAVGFHEYGAKYREKIAERIRKEAEHCSCLQTFFLLHSLGGGTGSGLGTAVLEMLSEEFPKVFRFCVPVLPSAVDDVVTSPYNTVFALEKIARFADISCPAENEALIGICDRVAKAEASAKQTIASSASSILGQKARPFDQMNNIVANLLIHLTSSARFPGTLNVDMNDVCTNLVPYPKLHFLVSSITPLYSLLDVNLPPRRLRAGLKFVHWNQDGWKTGLCSAAPVHQRYSLLTLSNTSSFHHVLCRLRSGFLKLYNRKASTIRLGNVEQAHMHHFLQVPSMEESHFQEALASLAELSAMYRSMEATDFSKLTIPRLKVSL</sequence>
<protein>
    <submittedName>
        <fullName evidence="1">Uncharacterized protein</fullName>
    </submittedName>
</protein>
<comment type="caution">
    <text evidence="1">The sequence shown here is derived from an EMBL/GenBank/DDBJ whole genome shotgun (WGS) entry which is preliminary data.</text>
</comment>
<dbReference type="Proteomes" id="UP000821865">
    <property type="component" value="Chromosome 4"/>
</dbReference>
<proteinExistence type="predicted"/>
<name>A0ACB8CX10_DERSI</name>
<evidence type="ECO:0000313" key="1">
    <source>
        <dbReference type="EMBL" id="KAH7953641.1"/>
    </source>
</evidence>
<accession>A0ACB8CX10</accession>
<gene>
    <name evidence="1" type="ORF">HPB49_010849</name>
</gene>
<keyword evidence="2" id="KW-1185">Reference proteome</keyword>
<evidence type="ECO:0000313" key="2">
    <source>
        <dbReference type="Proteomes" id="UP000821865"/>
    </source>
</evidence>
<dbReference type="EMBL" id="CM023473">
    <property type="protein sequence ID" value="KAH7953641.1"/>
    <property type="molecule type" value="Genomic_DNA"/>
</dbReference>
<organism evidence="1 2">
    <name type="scientific">Dermacentor silvarum</name>
    <name type="common">Tick</name>
    <dbReference type="NCBI Taxonomy" id="543639"/>
    <lineage>
        <taxon>Eukaryota</taxon>
        <taxon>Metazoa</taxon>
        <taxon>Ecdysozoa</taxon>
        <taxon>Arthropoda</taxon>
        <taxon>Chelicerata</taxon>
        <taxon>Arachnida</taxon>
        <taxon>Acari</taxon>
        <taxon>Parasitiformes</taxon>
        <taxon>Ixodida</taxon>
        <taxon>Ixodoidea</taxon>
        <taxon>Ixodidae</taxon>
        <taxon>Rhipicephalinae</taxon>
        <taxon>Dermacentor</taxon>
    </lineage>
</organism>